<feature type="compositionally biased region" description="Low complexity" evidence="2">
    <location>
        <begin position="1"/>
        <end position="21"/>
    </location>
</feature>
<feature type="region of interest" description="Disordered" evidence="2">
    <location>
        <begin position="290"/>
        <end position="352"/>
    </location>
</feature>
<protein>
    <submittedName>
        <fullName evidence="5">Transcriptional activator domain-containing protein</fullName>
    </submittedName>
</protein>
<evidence type="ECO:0000313" key="6">
    <source>
        <dbReference type="Proteomes" id="UP000181951"/>
    </source>
</evidence>
<dbReference type="Pfam" id="PF03704">
    <property type="entry name" value="BTAD"/>
    <property type="match status" value="1"/>
</dbReference>
<sequence length="996" mass="104042">MARTTATGRNRAQQGAAAARPPRQRRTFGDFVRALGAFLALAVLVVGVPGALLYFIGSPLPHHFNSDLVNQPITSTTFLNTLAVVVWLAWAQFTACVLVEAKAVISGVGMPQRVPGSGASQLLARQLVAALLLVGVSTAGLVPGLSSLGQHHQVESQARPGVAASAQQTPGQHQARQAGTAVPQQQGAQHAAASQGAGQTTQKATKFYRIHPPEGRHHDSLWEIAQRHLGDGRRYKEIYELNKDRVQPDGSRLSQASLIRPGWVMEMPADAHGGDLVEMPVAAPHVASDVQHYAQHGGAKDTTAEGAHASVQTPAHEAGGAGGAGGGSGAGGGGGQQAEAAPEHAEAAPAAHAESTVTAVFSGITSAGTHGFGLSEALIGAPLLAAGLLAALGRRRRTALWQSVTAGGLRTPRTPTGAQADAADALRVGADQNTVAFLDRALRSLSARLDAEGRKLPTVYAAWLTDDALHLQLAWPEGQPPAPWGLGQDQTFWQLDRADLGEDDDVSAAAPYPGLVALGTLDGARLLLNLEAVPGIVSLTGSPGDREAVLASVAAELATNGWSDRMTVTLVGFAEDLTALAPARVRHLADVPEVIETMSAETAQRAGALRTAGQDSVLTGRTGRAQHTQWAPHLVLLAVEPTEDEAEKLAELAADAGRLGIGYLVAAGRADLPGAAWELEVTANGRLLAPLLGLDLEAQMLPADQYHAVLRLFSEAGGEDGGPGPDAPPFLVDLSDQGRPGVYARLLGPFEVMGIEAPAAERSQLLHEALALLLLHREGVHPRVLASALWPRGVTEDVRDALIERLRDWLGPDPGGSARLSFDSTGRIVLATSVVSDWDVLQTLHHEATEGSAASDPTARRRLLTDALSLARGRLIEDRAPGRYAWLGHEIVDAQHPVLVAEIALALSTLHLDAGKPKAAVAAIETGLAVSPDDERLWLELLRATHATGDPARLDAAAQSLIARSQAVSGPSRGLPPRVEALLDELLPAWRGSIAN</sequence>
<evidence type="ECO:0000256" key="2">
    <source>
        <dbReference type="SAM" id="MobiDB-lite"/>
    </source>
</evidence>
<dbReference type="OrthoDB" id="8444614at2"/>
<dbReference type="InterPro" id="IPR011990">
    <property type="entry name" value="TPR-like_helical_dom_sf"/>
</dbReference>
<evidence type="ECO:0000313" key="5">
    <source>
        <dbReference type="EMBL" id="SEN07838.1"/>
    </source>
</evidence>
<feature type="transmembrane region" description="Helical" evidence="3">
    <location>
        <begin position="77"/>
        <end position="101"/>
    </location>
</feature>
<dbReference type="PANTHER" id="PTHR34700:SF4">
    <property type="entry name" value="PHAGE-LIKE ELEMENT PBSX PROTEIN XKDP"/>
    <property type="match status" value="1"/>
</dbReference>
<gene>
    <name evidence="5" type="ORF">SAMN05216267_1001165</name>
</gene>
<keyword evidence="3" id="KW-1133">Transmembrane helix</keyword>
<dbReference type="InterPro" id="IPR052196">
    <property type="entry name" value="Bact_Kbp"/>
</dbReference>
<dbReference type="STRING" id="310780.SAMN05216267_1001165"/>
<feature type="transmembrane region" description="Helical" evidence="3">
    <location>
        <begin position="122"/>
        <end position="142"/>
    </location>
</feature>
<evidence type="ECO:0000256" key="3">
    <source>
        <dbReference type="SAM" id="Phobius"/>
    </source>
</evidence>
<keyword evidence="1" id="KW-0902">Two-component regulatory system</keyword>
<dbReference type="GO" id="GO:0000160">
    <property type="term" value="P:phosphorelay signal transduction system"/>
    <property type="evidence" value="ECO:0007669"/>
    <property type="project" value="UniProtKB-KW"/>
</dbReference>
<dbReference type="RefSeq" id="WP_069463771.1">
    <property type="nucleotide sequence ID" value="NZ_FODD01000001.1"/>
</dbReference>
<dbReference type="InterPro" id="IPR005158">
    <property type="entry name" value="BTAD"/>
</dbReference>
<evidence type="ECO:0000256" key="1">
    <source>
        <dbReference type="ARBA" id="ARBA00023012"/>
    </source>
</evidence>
<keyword evidence="6" id="KW-1185">Reference proteome</keyword>
<organism evidence="5 6">
    <name type="scientific">Actinacidiphila rubida</name>
    <dbReference type="NCBI Taxonomy" id="310780"/>
    <lineage>
        <taxon>Bacteria</taxon>
        <taxon>Bacillati</taxon>
        <taxon>Actinomycetota</taxon>
        <taxon>Actinomycetes</taxon>
        <taxon>Kitasatosporales</taxon>
        <taxon>Streptomycetaceae</taxon>
        <taxon>Actinacidiphila</taxon>
    </lineage>
</organism>
<feature type="compositionally biased region" description="Low complexity" evidence="2">
    <location>
        <begin position="181"/>
        <end position="202"/>
    </location>
</feature>
<dbReference type="AlphaFoldDB" id="A0A1H8DMT1"/>
<evidence type="ECO:0000259" key="4">
    <source>
        <dbReference type="SMART" id="SM01043"/>
    </source>
</evidence>
<keyword evidence="3" id="KW-0812">Transmembrane</keyword>
<dbReference type="InterPro" id="IPR036779">
    <property type="entry name" value="LysM_dom_sf"/>
</dbReference>
<feature type="region of interest" description="Disordered" evidence="2">
    <location>
        <begin position="1"/>
        <end position="22"/>
    </location>
</feature>
<keyword evidence="3" id="KW-0472">Membrane</keyword>
<dbReference type="SMART" id="SM01043">
    <property type="entry name" value="BTAD"/>
    <property type="match status" value="1"/>
</dbReference>
<dbReference type="Gene3D" id="3.10.350.10">
    <property type="entry name" value="LysM domain"/>
    <property type="match status" value="1"/>
</dbReference>
<name>A0A1H8DMT1_9ACTN</name>
<feature type="transmembrane region" description="Helical" evidence="3">
    <location>
        <begin position="31"/>
        <end position="57"/>
    </location>
</feature>
<dbReference type="InterPro" id="IPR036388">
    <property type="entry name" value="WH-like_DNA-bd_sf"/>
</dbReference>
<feature type="compositionally biased region" description="Gly residues" evidence="2">
    <location>
        <begin position="319"/>
        <end position="336"/>
    </location>
</feature>
<feature type="region of interest" description="Disordered" evidence="2">
    <location>
        <begin position="152"/>
        <end position="202"/>
    </location>
</feature>
<dbReference type="Gene3D" id="1.10.10.10">
    <property type="entry name" value="Winged helix-like DNA-binding domain superfamily/Winged helix DNA-binding domain"/>
    <property type="match status" value="1"/>
</dbReference>
<feature type="domain" description="Bacterial transcriptional activator" evidence="4">
    <location>
        <begin position="836"/>
        <end position="962"/>
    </location>
</feature>
<dbReference type="PANTHER" id="PTHR34700">
    <property type="entry name" value="POTASSIUM BINDING PROTEIN KBP"/>
    <property type="match status" value="1"/>
</dbReference>
<feature type="compositionally biased region" description="Polar residues" evidence="2">
    <location>
        <begin position="165"/>
        <end position="177"/>
    </location>
</feature>
<dbReference type="EMBL" id="FODD01000001">
    <property type="protein sequence ID" value="SEN07838.1"/>
    <property type="molecule type" value="Genomic_DNA"/>
</dbReference>
<proteinExistence type="predicted"/>
<reference evidence="5 6" key="1">
    <citation type="submission" date="2016-10" db="EMBL/GenBank/DDBJ databases">
        <authorList>
            <person name="de Groot N.N."/>
        </authorList>
    </citation>
    <scope>NUCLEOTIDE SEQUENCE [LARGE SCALE GENOMIC DNA]</scope>
    <source>
        <strain evidence="5 6">CGMCC 4.2026</strain>
    </source>
</reference>
<dbReference type="Gene3D" id="1.25.40.10">
    <property type="entry name" value="Tetratricopeptide repeat domain"/>
    <property type="match status" value="1"/>
</dbReference>
<accession>A0A1H8DMT1</accession>
<dbReference type="Proteomes" id="UP000181951">
    <property type="component" value="Unassembled WGS sequence"/>
</dbReference>
<dbReference type="SUPFAM" id="SSF48452">
    <property type="entry name" value="TPR-like"/>
    <property type="match status" value="1"/>
</dbReference>